<comment type="caution">
    <text evidence="2">The sequence shown here is derived from an EMBL/GenBank/DDBJ whole genome shotgun (WGS) entry which is preliminary data.</text>
</comment>
<organism evidence="2 3">
    <name type="scientific">Ilyodon furcidens</name>
    <name type="common">goldbreast splitfin</name>
    <dbReference type="NCBI Taxonomy" id="33524"/>
    <lineage>
        <taxon>Eukaryota</taxon>
        <taxon>Metazoa</taxon>
        <taxon>Chordata</taxon>
        <taxon>Craniata</taxon>
        <taxon>Vertebrata</taxon>
        <taxon>Euteleostomi</taxon>
        <taxon>Actinopterygii</taxon>
        <taxon>Neopterygii</taxon>
        <taxon>Teleostei</taxon>
        <taxon>Neoteleostei</taxon>
        <taxon>Acanthomorphata</taxon>
        <taxon>Ovalentaria</taxon>
        <taxon>Atherinomorphae</taxon>
        <taxon>Cyprinodontiformes</taxon>
        <taxon>Goodeidae</taxon>
        <taxon>Ilyodon</taxon>
    </lineage>
</organism>
<feature type="compositionally biased region" description="Low complexity" evidence="1">
    <location>
        <begin position="42"/>
        <end position="58"/>
    </location>
</feature>
<reference evidence="2 3" key="1">
    <citation type="submission" date="2021-06" db="EMBL/GenBank/DDBJ databases">
        <authorList>
            <person name="Palmer J.M."/>
        </authorList>
    </citation>
    <scope>NUCLEOTIDE SEQUENCE [LARGE SCALE GENOMIC DNA]</scope>
    <source>
        <strain evidence="3">if_2019</strain>
        <tissue evidence="2">Muscle</tissue>
    </source>
</reference>
<protein>
    <submittedName>
        <fullName evidence="2">Uncharacterized protein</fullName>
    </submittedName>
</protein>
<proteinExistence type="predicted"/>
<gene>
    <name evidence="2" type="ORF">ILYODFUR_024658</name>
</gene>
<evidence type="ECO:0000256" key="1">
    <source>
        <dbReference type="SAM" id="MobiDB-lite"/>
    </source>
</evidence>
<evidence type="ECO:0000313" key="3">
    <source>
        <dbReference type="Proteomes" id="UP001482620"/>
    </source>
</evidence>
<dbReference type="Proteomes" id="UP001482620">
    <property type="component" value="Unassembled WGS sequence"/>
</dbReference>
<sequence length="131" mass="14671">MLDISFKTSIHSSIHVLYPLLPYRVTWELQRSSGRVDPGQAGPTQKHTRQTTTHTPKGNLERQINLTVMLCGRKPEDPERACKTPGWESNSGPSCCKETVLPTVPPCSPSFETAQEILLFSLSRVVSIFEY</sequence>
<name>A0ABV0UL15_9TELE</name>
<accession>A0ABV0UL15</accession>
<keyword evidence="3" id="KW-1185">Reference proteome</keyword>
<dbReference type="EMBL" id="JAHRIQ010072456">
    <property type="protein sequence ID" value="MEQ2245150.1"/>
    <property type="molecule type" value="Genomic_DNA"/>
</dbReference>
<feature type="region of interest" description="Disordered" evidence="1">
    <location>
        <begin position="33"/>
        <end position="60"/>
    </location>
</feature>
<evidence type="ECO:0000313" key="2">
    <source>
        <dbReference type="EMBL" id="MEQ2245150.1"/>
    </source>
</evidence>